<proteinExistence type="predicted"/>
<feature type="region of interest" description="Disordered" evidence="1">
    <location>
        <begin position="40"/>
        <end position="90"/>
    </location>
</feature>
<evidence type="ECO:0000256" key="1">
    <source>
        <dbReference type="SAM" id="MobiDB-lite"/>
    </source>
</evidence>
<protein>
    <submittedName>
        <fullName evidence="2">Uncharacterized protein</fullName>
    </submittedName>
</protein>
<dbReference type="EMBL" id="UYRU01055983">
    <property type="protein sequence ID" value="VDN13264.1"/>
    <property type="molecule type" value="Genomic_DNA"/>
</dbReference>
<organism evidence="2 3">
    <name type="scientific">Dibothriocephalus latus</name>
    <name type="common">Fish tapeworm</name>
    <name type="synonym">Diphyllobothrium latum</name>
    <dbReference type="NCBI Taxonomy" id="60516"/>
    <lineage>
        <taxon>Eukaryota</taxon>
        <taxon>Metazoa</taxon>
        <taxon>Spiralia</taxon>
        <taxon>Lophotrochozoa</taxon>
        <taxon>Platyhelminthes</taxon>
        <taxon>Cestoda</taxon>
        <taxon>Eucestoda</taxon>
        <taxon>Diphyllobothriidea</taxon>
        <taxon>Diphyllobothriidae</taxon>
        <taxon>Dibothriocephalus</taxon>
    </lineage>
</organism>
<gene>
    <name evidence="2" type="ORF">DILT_LOCUS9095</name>
</gene>
<reference evidence="2 3" key="1">
    <citation type="submission" date="2018-11" db="EMBL/GenBank/DDBJ databases">
        <authorList>
            <consortium name="Pathogen Informatics"/>
        </authorList>
    </citation>
    <scope>NUCLEOTIDE SEQUENCE [LARGE SCALE GENOMIC DNA]</scope>
</reference>
<sequence>MTMIFTEAFELWCVANHGNAEDRHSAFMRALKRASVRRKKRLLRTVAHTQPADNDSERRRDRRDEDGPPGPSAGNALFNSMPLIVSFGDS</sequence>
<evidence type="ECO:0000313" key="2">
    <source>
        <dbReference type="EMBL" id="VDN13264.1"/>
    </source>
</evidence>
<evidence type="ECO:0000313" key="3">
    <source>
        <dbReference type="Proteomes" id="UP000281553"/>
    </source>
</evidence>
<name>A0A3P7L9I1_DIBLA</name>
<dbReference type="AlphaFoldDB" id="A0A3P7L9I1"/>
<keyword evidence="3" id="KW-1185">Reference proteome</keyword>
<feature type="compositionally biased region" description="Basic and acidic residues" evidence="1">
    <location>
        <begin position="55"/>
        <end position="66"/>
    </location>
</feature>
<accession>A0A3P7L9I1</accession>
<dbReference type="Proteomes" id="UP000281553">
    <property type="component" value="Unassembled WGS sequence"/>
</dbReference>